<dbReference type="Proteomes" id="UP000316798">
    <property type="component" value="Chromosome"/>
</dbReference>
<keyword evidence="1" id="KW-1133">Transmembrane helix</keyword>
<organism evidence="2 3">
    <name type="scientific">Rhodoferax sediminis</name>
    <dbReference type="NCBI Taxonomy" id="2509614"/>
    <lineage>
        <taxon>Bacteria</taxon>
        <taxon>Pseudomonadati</taxon>
        <taxon>Pseudomonadota</taxon>
        <taxon>Betaproteobacteria</taxon>
        <taxon>Burkholderiales</taxon>
        <taxon>Comamonadaceae</taxon>
        <taxon>Rhodoferax</taxon>
    </lineage>
</organism>
<feature type="transmembrane region" description="Helical" evidence="1">
    <location>
        <begin position="128"/>
        <end position="147"/>
    </location>
</feature>
<protein>
    <recommendedName>
        <fullName evidence="4">DUF4405 domain-containing protein</fullName>
    </recommendedName>
</protein>
<dbReference type="EMBL" id="CP035503">
    <property type="protein sequence ID" value="QDL37986.1"/>
    <property type="molecule type" value="Genomic_DNA"/>
</dbReference>
<keyword evidence="1" id="KW-0472">Membrane</keyword>
<feature type="transmembrane region" description="Helical" evidence="1">
    <location>
        <begin position="95"/>
        <end position="116"/>
    </location>
</feature>
<evidence type="ECO:0000313" key="3">
    <source>
        <dbReference type="Proteomes" id="UP000316798"/>
    </source>
</evidence>
<keyword evidence="3" id="KW-1185">Reference proteome</keyword>
<feature type="transmembrane region" description="Helical" evidence="1">
    <location>
        <begin position="21"/>
        <end position="42"/>
    </location>
</feature>
<proteinExistence type="predicted"/>
<dbReference type="KEGG" id="rhf:EUB48_12385"/>
<dbReference type="AlphaFoldDB" id="A0A515DC54"/>
<reference evidence="2 3" key="1">
    <citation type="submission" date="2019-01" db="EMBL/GenBank/DDBJ databases">
        <title>Genomic insights into a novel species Rhodoferax sp.</title>
        <authorList>
            <person name="Jin L."/>
        </authorList>
    </citation>
    <scope>NUCLEOTIDE SEQUENCE [LARGE SCALE GENOMIC DNA]</scope>
    <source>
        <strain evidence="2 3">CHu59-6-5</strain>
    </source>
</reference>
<gene>
    <name evidence="2" type="ORF">EUB48_12385</name>
</gene>
<sequence>MRHPHRHRSHGPILLPRWQRWLVWGSMGLLTLSGMAWLGLHWAGSPGADELPSGTSGQLWCIRVHAAAALLALLALGSLLPLHMRAAWRARRNRVSGVLNLVTLALLVITGYALWYASEGAFRQGSAWLHWGLGCAVPLALLVHVLFGRHTR</sequence>
<dbReference type="RefSeq" id="WP_142819409.1">
    <property type="nucleotide sequence ID" value="NZ_CP035503.1"/>
</dbReference>
<keyword evidence="1" id="KW-0812">Transmembrane</keyword>
<feature type="transmembrane region" description="Helical" evidence="1">
    <location>
        <begin position="62"/>
        <end position="83"/>
    </location>
</feature>
<evidence type="ECO:0008006" key="4">
    <source>
        <dbReference type="Google" id="ProtNLM"/>
    </source>
</evidence>
<accession>A0A515DC54</accession>
<evidence type="ECO:0000313" key="2">
    <source>
        <dbReference type="EMBL" id="QDL37986.1"/>
    </source>
</evidence>
<dbReference type="OrthoDB" id="6228034at2"/>
<evidence type="ECO:0000256" key="1">
    <source>
        <dbReference type="SAM" id="Phobius"/>
    </source>
</evidence>
<name>A0A515DC54_9BURK</name>